<protein>
    <submittedName>
        <fullName evidence="1">Uncharacterized protein</fullName>
    </submittedName>
</protein>
<dbReference type="Proteomes" id="UP000094285">
    <property type="component" value="Unassembled WGS sequence"/>
</dbReference>
<dbReference type="RefSeq" id="XP_020067410.1">
    <property type="nucleotide sequence ID" value="XM_020206282.1"/>
</dbReference>
<reference evidence="2" key="1">
    <citation type="submission" date="2016-05" db="EMBL/GenBank/DDBJ databases">
        <title>Comparative genomics of biotechnologically important yeasts.</title>
        <authorList>
            <consortium name="DOE Joint Genome Institute"/>
            <person name="Riley R."/>
            <person name="Haridas S."/>
            <person name="Wolfe K.H."/>
            <person name="Lopes M.R."/>
            <person name="Hittinger C.T."/>
            <person name="Goker M."/>
            <person name="Salamov A."/>
            <person name="Wisecaver J."/>
            <person name="Long T.M."/>
            <person name="Aerts A.L."/>
            <person name="Barry K."/>
            <person name="Choi C."/>
            <person name="Clum A."/>
            <person name="Coughlan A.Y."/>
            <person name="Deshpande S."/>
            <person name="Douglass A.P."/>
            <person name="Hanson S.J."/>
            <person name="Klenk H.-P."/>
            <person name="Labutti K."/>
            <person name="Lapidus A."/>
            <person name="Lindquist E."/>
            <person name="Lipzen A."/>
            <person name="Meier-Kolthoff J.P."/>
            <person name="Ohm R.A."/>
            <person name="Otillar R.P."/>
            <person name="Pangilinan J."/>
            <person name="Peng Y."/>
            <person name="Rokas A."/>
            <person name="Rosa C.A."/>
            <person name="Scheuner C."/>
            <person name="Sibirny A.A."/>
            <person name="Slot J.C."/>
            <person name="Stielow J.B."/>
            <person name="Sun H."/>
            <person name="Kurtzman C.P."/>
            <person name="Blackwell M."/>
            <person name="Grigoriev I.V."/>
            <person name="Jeffries T.W."/>
        </authorList>
    </citation>
    <scope>NUCLEOTIDE SEQUENCE [LARGE SCALE GENOMIC DNA]</scope>
    <source>
        <strain evidence="2">NRRL Y-17324</strain>
    </source>
</reference>
<gene>
    <name evidence="1" type="ORF">CANTADRAFT_139569</name>
</gene>
<evidence type="ECO:0000313" key="2">
    <source>
        <dbReference type="Proteomes" id="UP000094285"/>
    </source>
</evidence>
<keyword evidence="2" id="KW-1185">Reference proteome</keyword>
<accession>A0A1E4SS02</accession>
<sequence>MPDNDETGSVMPAVGKQCYLMPEVKKMKDRYLMQKLKNQSFLMPEIGQTPLLDTNIGETSFIDSELNFLGVNIRTLPKLPIVIQSKINSYSLIRSYFWWKSLPKIPIATVVRLPRTQ</sequence>
<evidence type="ECO:0000313" key="1">
    <source>
        <dbReference type="EMBL" id="ODV82288.1"/>
    </source>
</evidence>
<organism evidence="1 2">
    <name type="scientific">Suhomyces tanzawaensis NRRL Y-17324</name>
    <dbReference type="NCBI Taxonomy" id="984487"/>
    <lineage>
        <taxon>Eukaryota</taxon>
        <taxon>Fungi</taxon>
        <taxon>Dikarya</taxon>
        <taxon>Ascomycota</taxon>
        <taxon>Saccharomycotina</taxon>
        <taxon>Pichiomycetes</taxon>
        <taxon>Debaryomycetaceae</taxon>
        <taxon>Suhomyces</taxon>
    </lineage>
</organism>
<dbReference type="AlphaFoldDB" id="A0A1E4SS02"/>
<dbReference type="EMBL" id="KV453909">
    <property type="protein sequence ID" value="ODV82288.1"/>
    <property type="molecule type" value="Genomic_DNA"/>
</dbReference>
<proteinExistence type="predicted"/>
<name>A0A1E4SS02_9ASCO</name>
<dbReference type="GeneID" id="30980419"/>